<feature type="compositionally biased region" description="Polar residues" evidence="4">
    <location>
        <begin position="13"/>
        <end position="25"/>
    </location>
</feature>
<comment type="caution">
    <text evidence="5">The sequence shown here is derived from an EMBL/GenBank/DDBJ whole genome shotgun (WGS) entry which is preliminary data.</text>
</comment>
<evidence type="ECO:0000256" key="4">
    <source>
        <dbReference type="SAM" id="MobiDB-lite"/>
    </source>
</evidence>
<gene>
    <name evidence="5" type="ORF">U0070_021414</name>
</gene>
<evidence type="ECO:0000256" key="2">
    <source>
        <dbReference type="ARBA" id="ARBA00022980"/>
    </source>
</evidence>
<dbReference type="Proteomes" id="UP001488838">
    <property type="component" value="Unassembled WGS sequence"/>
</dbReference>
<evidence type="ECO:0000313" key="6">
    <source>
        <dbReference type="Proteomes" id="UP001488838"/>
    </source>
</evidence>
<reference evidence="5 6" key="1">
    <citation type="journal article" date="2023" name="bioRxiv">
        <title>Conserved and derived expression patterns and positive selection on dental genes reveal complex evolutionary context of ever-growing rodent molars.</title>
        <authorList>
            <person name="Calamari Z.T."/>
            <person name="Song A."/>
            <person name="Cohen E."/>
            <person name="Akter M."/>
            <person name="Roy R.D."/>
            <person name="Hallikas O."/>
            <person name="Christensen M.M."/>
            <person name="Li P."/>
            <person name="Marangoni P."/>
            <person name="Jernvall J."/>
            <person name="Klein O.D."/>
        </authorList>
    </citation>
    <scope>NUCLEOTIDE SEQUENCE [LARGE SCALE GENOMIC DNA]</scope>
    <source>
        <strain evidence="5">V071</strain>
    </source>
</reference>
<evidence type="ECO:0000256" key="3">
    <source>
        <dbReference type="ARBA" id="ARBA00023274"/>
    </source>
</evidence>
<feature type="non-terminal residue" evidence="5">
    <location>
        <position position="156"/>
    </location>
</feature>
<dbReference type="InterPro" id="IPR023621">
    <property type="entry name" value="Ribosomal_eL31_dom_sf"/>
</dbReference>
<dbReference type="GO" id="GO:0003735">
    <property type="term" value="F:structural constituent of ribosome"/>
    <property type="evidence" value="ECO:0007669"/>
    <property type="project" value="InterPro"/>
</dbReference>
<protein>
    <submittedName>
        <fullName evidence="5">Uncharacterized protein</fullName>
    </submittedName>
</protein>
<dbReference type="AlphaFoldDB" id="A0AAW0I0W1"/>
<name>A0AAW0I0W1_MYOGA</name>
<comment type="similarity">
    <text evidence="1">Belongs to the eukaryotic ribosomal protein eL31 family.</text>
</comment>
<feature type="region of interest" description="Disordered" evidence="4">
    <location>
        <begin position="1"/>
        <end position="67"/>
    </location>
</feature>
<keyword evidence="2" id="KW-0689">Ribosomal protein</keyword>
<dbReference type="GO" id="GO:1990904">
    <property type="term" value="C:ribonucleoprotein complex"/>
    <property type="evidence" value="ECO:0007669"/>
    <property type="project" value="UniProtKB-KW"/>
</dbReference>
<proteinExistence type="inferred from homology"/>
<dbReference type="SUPFAM" id="SSF54575">
    <property type="entry name" value="Ribosomal protein L31e"/>
    <property type="match status" value="1"/>
</dbReference>
<organism evidence="5 6">
    <name type="scientific">Myodes glareolus</name>
    <name type="common">Bank vole</name>
    <name type="synonym">Clethrionomys glareolus</name>
    <dbReference type="NCBI Taxonomy" id="447135"/>
    <lineage>
        <taxon>Eukaryota</taxon>
        <taxon>Metazoa</taxon>
        <taxon>Chordata</taxon>
        <taxon>Craniata</taxon>
        <taxon>Vertebrata</taxon>
        <taxon>Euteleostomi</taxon>
        <taxon>Mammalia</taxon>
        <taxon>Eutheria</taxon>
        <taxon>Euarchontoglires</taxon>
        <taxon>Glires</taxon>
        <taxon>Rodentia</taxon>
        <taxon>Myomorpha</taxon>
        <taxon>Muroidea</taxon>
        <taxon>Cricetidae</taxon>
        <taxon>Arvicolinae</taxon>
        <taxon>Myodes</taxon>
    </lineage>
</organism>
<keyword evidence="6" id="KW-1185">Reference proteome</keyword>
<dbReference type="GO" id="GO:0005840">
    <property type="term" value="C:ribosome"/>
    <property type="evidence" value="ECO:0007669"/>
    <property type="project" value="UniProtKB-KW"/>
</dbReference>
<evidence type="ECO:0000256" key="1">
    <source>
        <dbReference type="ARBA" id="ARBA00010808"/>
    </source>
</evidence>
<accession>A0AAW0I0W1</accession>
<dbReference type="EMBL" id="JBBHLL010000247">
    <property type="protein sequence ID" value="KAK7808121.1"/>
    <property type="molecule type" value="Genomic_DNA"/>
</dbReference>
<evidence type="ECO:0000313" key="5">
    <source>
        <dbReference type="EMBL" id="KAK7808121.1"/>
    </source>
</evidence>
<feature type="non-terminal residue" evidence="5">
    <location>
        <position position="1"/>
    </location>
</feature>
<sequence>RRLADGAKELPQQAVTEEQLKPTSLDTEEACHHQQQKPSQEHGPFATPMSRLHGRSPGHAQRISHPPETSQLVSCEVAYVRAVGWLPCALGVEEEEEEATTMAFQGTQMGIPSVCIDTRLSKVIWAKRIRDVLYHILYICSENILGLRILQISSIH</sequence>
<keyword evidence="3" id="KW-0687">Ribonucleoprotein</keyword>
<dbReference type="GO" id="GO:0006412">
    <property type="term" value="P:translation"/>
    <property type="evidence" value="ECO:0007669"/>
    <property type="project" value="InterPro"/>
</dbReference>
<dbReference type="InterPro" id="IPR000054">
    <property type="entry name" value="Ribosomal_eL31"/>
</dbReference>
<dbReference type="Pfam" id="PF01198">
    <property type="entry name" value="Ribosomal_L31e"/>
    <property type="match status" value="1"/>
</dbReference>